<feature type="compositionally biased region" description="Polar residues" evidence="4">
    <location>
        <begin position="1"/>
        <end position="11"/>
    </location>
</feature>
<evidence type="ECO:0000313" key="6">
    <source>
        <dbReference type="EMBL" id="KAL0201178.1"/>
    </source>
</evidence>
<organism evidence="6 7">
    <name type="scientific">Cirrhinus mrigala</name>
    <name type="common">Mrigala</name>
    <dbReference type="NCBI Taxonomy" id="683832"/>
    <lineage>
        <taxon>Eukaryota</taxon>
        <taxon>Metazoa</taxon>
        <taxon>Chordata</taxon>
        <taxon>Craniata</taxon>
        <taxon>Vertebrata</taxon>
        <taxon>Euteleostomi</taxon>
        <taxon>Actinopterygii</taxon>
        <taxon>Neopterygii</taxon>
        <taxon>Teleostei</taxon>
        <taxon>Ostariophysi</taxon>
        <taxon>Cypriniformes</taxon>
        <taxon>Cyprinidae</taxon>
        <taxon>Labeoninae</taxon>
        <taxon>Labeonini</taxon>
        <taxon>Cirrhinus</taxon>
    </lineage>
</organism>
<name>A0ABD0RRZ2_CIRMR</name>
<evidence type="ECO:0000256" key="1">
    <source>
        <dbReference type="ARBA" id="ARBA00022692"/>
    </source>
</evidence>
<dbReference type="InterPro" id="IPR027397">
    <property type="entry name" value="Catenin-bd_sf"/>
</dbReference>
<evidence type="ECO:0000313" key="7">
    <source>
        <dbReference type="Proteomes" id="UP001529510"/>
    </source>
</evidence>
<keyword evidence="2" id="KW-0472">Membrane</keyword>
<dbReference type="EMBL" id="JAMKFB020000002">
    <property type="protein sequence ID" value="KAL0201178.1"/>
    <property type="molecule type" value="Genomic_DNA"/>
</dbReference>
<dbReference type="Gene3D" id="4.10.900.10">
    <property type="entry name" value="TCF3-CBD (Catenin binding domain)"/>
    <property type="match status" value="1"/>
</dbReference>
<dbReference type="Proteomes" id="UP001529510">
    <property type="component" value="Unassembled WGS sequence"/>
</dbReference>
<feature type="compositionally biased region" description="Basic and acidic residues" evidence="4">
    <location>
        <begin position="220"/>
        <end position="247"/>
    </location>
</feature>
<keyword evidence="7" id="KW-1185">Reference proteome</keyword>
<feature type="non-terminal residue" evidence="6">
    <location>
        <position position="1"/>
    </location>
</feature>
<proteinExistence type="predicted"/>
<gene>
    <name evidence="6" type="ORF">M9458_004365</name>
</gene>
<dbReference type="InterPro" id="IPR000233">
    <property type="entry name" value="Cadherin_Y-type_LIR"/>
</dbReference>
<evidence type="ECO:0000256" key="3">
    <source>
        <dbReference type="RuleBase" id="RU004357"/>
    </source>
</evidence>
<sequence>KNKLILTSRSNPPAPPRPLQVQPDTAPRERELVLTRSGSVAGPGPAGGWVWAAPLAKQSFPKATTLVTEMQSVSSNYATILQGEQQRDYPGTLGRGGLEMGSGFVVGRPEREASIPLSAGMRLARTGGDNRVPVGKEGYDASAASVPRPGPGLWKRGARRRVGEFLRLRLAQPPYDSVQVYGLEGTGSRAGEGGKDAEKDVWGSGLEDWGPQFQKLAQLFREREKESGEDKEGDVEASKKHKDREWEEKEEQSGDEEQAN</sequence>
<evidence type="ECO:0000259" key="5">
    <source>
        <dbReference type="Pfam" id="PF01049"/>
    </source>
</evidence>
<feature type="compositionally biased region" description="Basic and acidic residues" evidence="4">
    <location>
        <begin position="192"/>
        <end position="201"/>
    </location>
</feature>
<feature type="domain" description="Cadherin Y-type LIR-motif" evidence="5">
    <location>
        <begin position="171"/>
        <end position="220"/>
    </location>
</feature>
<accession>A0ABD0RRZ2</accession>
<dbReference type="Pfam" id="PF01049">
    <property type="entry name" value="CADH_Y-type_LIR"/>
    <property type="match status" value="1"/>
</dbReference>
<dbReference type="GO" id="GO:0002009">
    <property type="term" value="P:morphogenesis of an epithelium"/>
    <property type="evidence" value="ECO:0007669"/>
    <property type="project" value="UniProtKB-ARBA"/>
</dbReference>
<reference evidence="6 7" key="1">
    <citation type="submission" date="2024-05" db="EMBL/GenBank/DDBJ databases">
        <title>Genome sequencing and assembly of Indian major carp, Cirrhinus mrigala (Hamilton, 1822).</title>
        <authorList>
            <person name="Mohindra V."/>
            <person name="Chowdhury L.M."/>
            <person name="Lal K."/>
            <person name="Jena J.K."/>
        </authorList>
    </citation>
    <scope>NUCLEOTIDE SEQUENCE [LARGE SCALE GENOMIC DNA]</scope>
    <source>
        <strain evidence="6">CM1030</strain>
        <tissue evidence="6">Blood</tissue>
    </source>
</reference>
<evidence type="ECO:0000256" key="2">
    <source>
        <dbReference type="ARBA" id="ARBA00022989"/>
    </source>
</evidence>
<comment type="caution">
    <text evidence="6">The sequence shown here is derived from an EMBL/GenBank/DDBJ whole genome shotgun (WGS) entry which is preliminary data.</text>
</comment>
<feature type="non-terminal residue" evidence="6">
    <location>
        <position position="260"/>
    </location>
</feature>
<keyword evidence="1" id="KW-0812">Transmembrane</keyword>
<dbReference type="AlphaFoldDB" id="A0ABD0RRZ2"/>
<feature type="compositionally biased region" description="Acidic residues" evidence="4">
    <location>
        <begin position="248"/>
        <end position="260"/>
    </location>
</feature>
<keyword evidence="2" id="KW-1133">Transmembrane helix</keyword>
<protein>
    <recommendedName>
        <fullName evidence="5">Cadherin Y-type LIR-motif domain-containing protein</fullName>
    </recommendedName>
</protein>
<feature type="region of interest" description="Disordered" evidence="4">
    <location>
        <begin position="1"/>
        <end position="30"/>
    </location>
</feature>
<feature type="region of interest" description="Disordered" evidence="4">
    <location>
        <begin position="124"/>
        <end position="155"/>
    </location>
</feature>
<feature type="region of interest" description="Disordered" evidence="4">
    <location>
        <begin position="179"/>
        <end position="260"/>
    </location>
</feature>
<evidence type="ECO:0000256" key="4">
    <source>
        <dbReference type="SAM" id="MobiDB-lite"/>
    </source>
</evidence>
<comment type="function">
    <text evidence="3">Cadherins are calcium-dependent cell adhesion proteins.</text>
</comment>